<keyword evidence="1" id="KW-1133">Transmembrane helix</keyword>
<accession>A0A8T0UN58</accession>
<feature type="domain" description="AMP-dependent synthetase/ligase" evidence="2">
    <location>
        <begin position="231"/>
        <end position="455"/>
    </location>
</feature>
<dbReference type="InterPro" id="IPR045851">
    <property type="entry name" value="AMP-bd_C_sf"/>
</dbReference>
<dbReference type="Gene3D" id="3.40.50.12780">
    <property type="entry name" value="N-terminal domain of ligase-like"/>
    <property type="match status" value="2"/>
</dbReference>
<feature type="transmembrane region" description="Helical" evidence="1">
    <location>
        <begin position="266"/>
        <end position="288"/>
    </location>
</feature>
<dbReference type="EMBL" id="CM029041">
    <property type="protein sequence ID" value="KAG2625541.1"/>
    <property type="molecule type" value="Genomic_DNA"/>
</dbReference>
<dbReference type="InterPro" id="IPR042099">
    <property type="entry name" value="ANL_N_sf"/>
</dbReference>
<proteinExistence type="predicted"/>
<evidence type="ECO:0000256" key="1">
    <source>
        <dbReference type="SAM" id="Phobius"/>
    </source>
</evidence>
<dbReference type="Pfam" id="PF00501">
    <property type="entry name" value="AMP-binding"/>
    <property type="match status" value="1"/>
</dbReference>
<keyword evidence="4" id="KW-1185">Reference proteome</keyword>
<evidence type="ECO:0000259" key="2">
    <source>
        <dbReference type="Pfam" id="PF00501"/>
    </source>
</evidence>
<dbReference type="Gene3D" id="3.30.300.30">
    <property type="match status" value="1"/>
</dbReference>
<reference evidence="3" key="1">
    <citation type="submission" date="2020-05" db="EMBL/GenBank/DDBJ databases">
        <title>WGS assembly of Panicum virgatum.</title>
        <authorList>
            <person name="Lovell J.T."/>
            <person name="Jenkins J."/>
            <person name="Shu S."/>
            <person name="Juenger T.E."/>
            <person name="Schmutz J."/>
        </authorList>
    </citation>
    <scope>NUCLEOTIDE SEQUENCE</scope>
    <source>
        <strain evidence="3">AP13</strain>
    </source>
</reference>
<comment type="caution">
    <text evidence="3">The sequence shown here is derived from an EMBL/GenBank/DDBJ whole genome shotgun (WGS) entry which is preliminary data.</text>
</comment>
<dbReference type="InterPro" id="IPR000873">
    <property type="entry name" value="AMP-dep_synth/lig_dom"/>
</dbReference>
<dbReference type="PANTHER" id="PTHR22754">
    <property type="entry name" value="DISCO-INTERACTING PROTEIN 2 DIP2 -RELATED"/>
    <property type="match status" value="1"/>
</dbReference>
<dbReference type="Proteomes" id="UP000823388">
    <property type="component" value="Chromosome 3K"/>
</dbReference>
<sequence>MCTENYDPCYPDQLVVDRYLPVWAKLPVFAAKPAFIWADDDAASTLPSKAWRATSSAPYASSHTALTYSQLDSAVESMARNLLGTLRRGDAVLVLASPGLRLVKLLFACQRAGLTAKAGSLLTAVPVIPPDPARFGPAHAHLLRAVSQTRPSVAIADARYIDAVTRTAAAAAAGGESGRLAAMLRSLRWLAVGELERERGSGGPGSAVGYVGCGQDDKKRCTYLIHPSWVTAGSAAHNVRAARKAYDLCPGSVVVSWLPQYHDCGLMFLLLTVVAGATCVLAAPGAFVRRPQLWLELVTEFRATCTPVPSFALPLVLRRGRSAAHGRRPLELGSLRNLILINDPIYKSRVDEFVQAFGRDGLRATSISPSYGLAENCTFVSTAWRGACSDDDLPSYMRLLPSARLSPPPPPPPSSGDVWPEIEIAVVDEETGEPVEDGVEGEVWVSSPSNASGYLGHPSASREVFCARGAERYLYVVGRSADVIALDEGGRLRRVHAHYVETAAFGSAPDRLRGGCVAAFTTSSSTPRSLSQTDVAVVAELQKGGVGDHRELCDRIREAVLREEGVRVGLVVLVDGGQMPKTTSGKLRRGAMREMLLAGKLRVVFQARYDDGDGSVAGVRGNEGEAMAEASAAGWLAGEGGETDMSTAFGSASRRLRLQSFL</sequence>
<evidence type="ECO:0000313" key="3">
    <source>
        <dbReference type="EMBL" id="KAG2625541.1"/>
    </source>
</evidence>
<organism evidence="3 4">
    <name type="scientific">Panicum virgatum</name>
    <name type="common">Blackwell switchgrass</name>
    <dbReference type="NCBI Taxonomy" id="38727"/>
    <lineage>
        <taxon>Eukaryota</taxon>
        <taxon>Viridiplantae</taxon>
        <taxon>Streptophyta</taxon>
        <taxon>Embryophyta</taxon>
        <taxon>Tracheophyta</taxon>
        <taxon>Spermatophyta</taxon>
        <taxon>Magnoliopsida</taxon>
        <taxon>Liliopsida</taxon>
        <taxon>Poales</taxon>
        <taxon>Poaceae</taxon>
        <taxon>PACMAD clade</taxon>
        <taxon>Panicoideae</taxon>
        <taxon>Panicodae</taxon>
        <taxon>Paniceae</taxon>
        <taxon>Panicinae</taxon>
        <taxon>Panicum</taxon>
        <taxon>Panicum sect. Hiantes</taxon>
    </lineage>
</organism>
<dbReference type="AlphaFoldDB" id="A0A8T0UN58"/>
<evidence type="ECO:0000313" key="4">
    <source>
        <dbReference type="Proteomes" id="UP000823388"/>
    </source>
</evidence>
<dbReference type="SUPFAM" id="SSF56801">
    <property type="entry name" value="Acetyl-CoA synthetase-like"/>
    <property type="match status" value="1"/>
</dbReference>
<name>A0A8T0UN58_PANVG</name>
<dbReference type="PANTHER" id="PTHR22754:SF35">
    <property type="entry name" value="10A19I.5"/>
    <property type="match status" value="1"/>
</dbReference>
<gene>
    <name evidence="3" type="ORF">PVAP13_3KG211300</name>
</gene>
<protein>
    <recommendedName>
        <fullName evidence="2">AMP-dependent synthetase/ligase domain-containing protein</fullName>
    </recommendedName>
</protein>
<keyword evidence="1" id="KW-0472">Membrane</keyword>
<keyword evidence="1" id="KW-0812">Transmembrane</keyword>